<name>A0ABP4MLD6_9ACTN</name>
<dbReference type="Proteomes" id="UP001501470">
    <property type="component" value="Unassembled WGS sequence"/>
</dbReference>
<reference evidence="3" key="1">
    <citation type="journal article" date="2019" name="Int. J. Syst. Evol. Microbiol.">
        <title>The Global Catalogue of Microorganisms (GCM) 10K type strain sequencing project: providing services to taxonomists for standard genome sequencing and annotation.</title>
        <authorList>
            <consortium name="The Broad Institute Genomics Platform"/>
            <consortium name="The Broad Institute Genome Sequencing Center for Infectious Disease"/>
            <person name="Wu L."/>
            <person name="Ma J."/>
        </authorList>
    </citation>
    <scope>NUCLEOTIDE SEQUENCE [LARGE SCALE GENOMIC DNA]</scope>
    <source>
        <strain evidence="3">JCM 15933</strain>
    </source>
</reference>
<proteinExistence type="predicted"/>
<gene>
    <name evidence="2" type="ORF">GCM10009827_078660</name>
</gene>
<feature type="compositionally biased region" description="Polar residues" evidence="1">
    <location>
        <begin position="335"/>
        <end position="356"/>
    </location>
</feature>
<organism evidence="2 3">
    <name type="scientific">Dactylosporangium maewongense</name>
    <dbReference type="NCBI Taxonomy" id="634393"/>
    <lineage>
        <taxon>Bacteria</taxon>
        <taxon>Bacillati</taxon>
        <taxon>Actinomycetota</taxon>
        <taxon>Actinomycetes</taxon>
        <taxon>Micromonosporales</taxon>
        <taxon>Micromonosporaceae</taxon>
        <taxon>Dactylosporangium</taxon>
    </lineage>
</organism>
<evidence type="ECO:0000313" key="2">
    <source>
        <dbReference type="EMBL" id="GAA1546751.1"/>
    </source>
</evidence>
<dbReference type="EMBL" id="BAAAQD010000019">
    <property type="protein sequence ID" value="GAA1546751.1"/>
    <property type="molecule type" value="Genomic_DNA"/>
</dbReference>
<feature type="compositionally biased region" description="Acidic residues" evidence="1">
    <location>
        <begin position="289"/>
        <end position="299"/>
    </location>
</feature>
<protein>
    <recommendedName>
        <fullName evidence="4">ParB/Sulfiredoxin domain-containing protein</fullName>
    </recommendedName>
</protein>
<keyword evidence="3" id="KW-1185">Reference proteome</keyword>
<feature type="region of interest" description="Disordered" evidence="1">
    <location>
        <begin position="289"/>
        <end position="391"/>
    </location>
</feature>
<evidence type="ECO:0008006" key="4">
    <source>
        <dbReference type="Google" id="ProtNLM"/>
    </source>
</evidence>
<evidence type="ECO:0000313" key="3">
    <source>
        <dbReference type="Proteomes" id="UP001501470"/>
    </source>
</evidence>
<sequence length="526" mass="57979">MATRWPIEERGLDELDLDLQNVRIPSTDLDESAIASYLVEAEDLLDLVRDILRDDYIDNELPVVVVERGRHVVLEGNRRITALKAIHDPALLGKSSPKVERLLSRYSDADISNQVRVMIAPSRDAAQPLLARLHTRNPKKSWIREQQAIFYHAQLSPTVTTDVLRARYPAEKLITSFIRMGEMRELIRGMRFRDPDLAEFIMANQLKMTSFEYAYDLPRVQQLLGLSFGKDGLLASKQLTDGQRRGLEHLLRRFQAKTLNTRSLELRVSGTKADQFIVELQRWVDGEVDEASEIEDSSDPESAAADSGADEEEAVQPGAPADTGTGSNAGAKAPTASSTGQQQSPGANTSTTSGNQAASTGNSNGTAAGAAAAQTNTRGPNRVETRSRLDMDGFEYKGTSAGLRRRFEELKRLDVRDFPNAAYDLMRTVLECSIKDHFVTVRGTRLVGKMIGPCMTELIAAYNGDNRMTSLINSVNRKGSMSAGQYTGTTGSLNASNHEPDTFASSKDVHEAWDRLKPILIEIVGK</sequence>
<feature type="compositionally biased region" description="Basic and acidic residues" evidence="1">
    <location>
        <begin position="381"/>
        <end position="391"/>
    </location>
</feature>
<feature type="compositionally biased region" description="Low complexity" evidence="1">
    <location>
        <begin position="357"/>
        <end position="373"/>
    </location>
</feature>
<evidence type="ECO:0000256" key="1">
    <source>
        <dbReference type="SAM" id="MobiDB-lite"/>
    </source>
</evidence>
<accession>A0ABP4MLD6</accession>
<comment type="caution">
    <text evidence="2">The sequence shown here is derived from an EMBL/GenBank/DDBJ whole genome shotgun (WGS) entry which is preliminary data.</text>
</comment>